<dbReference type="InterPro" id="IPR051043">
    <property type="entry name" value="Sulfatase_Mod_Factor_Kinase"/>
</dbReference>
<evidence type="ECO:0000256" key="1">
    <source>
        <dbReference type="SAM" id="MobiDB-lite"/>
    </source>
</evidence>
<evidence type="ECO:0000313" key="3">
    <source>
        <dbReference type="EMBL" id="AGB50853.1"/>
    </source>
</evidence>
<dbReference type="PANTHER" id="PTHR23150">
    <property type="entry name" value="SULFATASE MODIFYING FACTOR 1, 2"/>
    <property type="match status" value="1"/>
</dbReference>
<feature type="region of interest" description="Disordered" evidence="1">
    <location>
        <begin position="86"/>
        <end position="112"/>
    </location>
</feature>
<name>L0L378_METHD</name>
<evidence type="ECO:0000259" key="2">
    <source>
        <dbReference type="Pfam" id="PF03781"/>
    </source>
</evidence>
<dbReference type="KEGG" id="mhz:Metho_2726"/>
<keyword evidence="4" id="KW-1185">Reference proteome</keyword>
<dbReference type="GO" id="GO:0120147">
    <property type="term" value="F:formylglycine-generating oxidase activity"/>
    <property type="evidence" value="ECO:0007669"/>
    <property type="project" value="TreeGrafter"/>
</dbReference>
<protein>
    <recommendedName>
        <fullName evidence="2">Sulfatase-modifying factor enzyme-like domain-containing protein</fullName>
    </recommendedName>
</protein>
<dbReference type="AlphaFoldDB" id="L0L378"/>
<keyword evidence="3" id="KW-0614">Plasmid</keyword>
<sequence precursor="true">MVILLKMKILLILLLGVIAVAALAGYVNKEPTSFVNTATMEVSLAKNTTQNLTENTTLDKMTVRANNETHINKKSTKSTSNTEIVNETTNNTINSTASTTTSTEKTESEPTKTNSIGIDLVLISAGEFEMGAGEYSNSQIMQPTHTVEIKNDFYIGKYEVTQRQWNEIMDENPSTSKGRNQPVDQVSWKEAQEFISKLNKLENTTKYRLPTEAEWEYACKAGTKSSYFFGDDETELGDYAWYIDNSEDETYSVGQKQSNPWGLYDMYGNVFEWVQDDWHQNYKEAPTDGSAWDEPGSNPKVLRGGFWGSSAGNCMSAERTSKYPTEEDTNIGFRIVMET</sequence>
<dbReference type="InterPro" id="IPR042095">
    <property type="entry name" value="SUMF_sf"/>
</dbReference>
<dbReference type="HOGENOM" id="CLU_012431_2_1_2"/>
<dbReference type="Pfam" id="PF03781">
    <property type="entry name" value="FGE-sulfatase"/>
    <property type="match status" value="1"/>
</dbReference>
<dbReference type="SUPFAM" id="SSF56436">
    <property type="entry name" value="C-type lectin-like"/>
    <property type="match status" value="1"/>
</dbReference>
<dbReference type="Proteomes" id="UP000010866">
    <property type="component" value="Plasmid pMETHO01"/>
</dbReference>
<evidence type="ECO:0000313" key="4">
    <source>
        <dbReference type="Proteomes" id="UP000010866"/>
    </source>
</evidence>
<dbReference type="EMBL" id="CP003363">
    <property type="protein sequence ID" value="AGB50853.1"/>
    <property type="molecule type" value="Genomic_DNA"/>
</dbReference>
<dbReference type="Gene3D" id="3.90.1580.10">
    <property type="entry name" value="paralog of FGE (formylglycine-generating enzyme)"/>
    <property type="match status" value="1"/>
</dbReference>
<organism evidence="3 4">
    <name type="scientific">Methanomethylovorans hollandica (strain DSM 15978 / NBRC 107637 / DMS1)</name>
    <dbReference type="NCBI Taxonomy" id="867904"/>
    <lineage>
        <taxon>Archaea</taxon>
        <taxon>Methanobacteriati</taxon>
        <taxon>Methanobacteriota</taxon>
        <taxon>Stenosarchaea group</taxon>
        <taxon>Methanomicrobia</taxon>
        <taxon>Methanosarcinales</taxon>
        <taxon>Methanosarcinaceae</taxon>
        <taxon>Methanomethylovorans</taxon>
    </lineage>
</organism>
<dbReference type="InterPro" id="IPR005532">
    <property type="entry name" value="SUMF_dom"/>
</dbReference>
<dbReference type="PANTHER" id="PTHR23150:SF19">
    <property type="entry name" value="FORMYLGLYCINE-GENERATING ENZYME"/>
    <property type="match status" value="1"/>
</dbReference>
<feature type="compositionally biased region" description="Low complexity" evidence="1">
    <location>
        <begin position="86"/>
        <end position="103"/>
    </location>
</feature>
<accession>L0L378</accession>
<feature type="domain" description="Sulfatase-modifying factor enzyme-like" evidence="2">
    <location>
        <begin position="119"/>
        <end position="336"/>
    </location>
</feature>
<geneLocation type="plasmid" evidence="3 4">
    <name>pMETHO01</name>
</geneLocation>
<gene>
    <name evidence="3" type="ordered locus">Metho_2726</name>
</gene>
<proteinExistence type="predicted"/>
<reference evidence="4" key="1">
    <citation type="submission" date="2012-02" db="EMBL/GenBank/DDBJ databases">
        <title>Complete sequence of plasmid of Methanomethylovorans hollandica DSM 15978.</title>
        <authorList>
            <person name="Lucas S."/>
            <person name="Copeland A."/>
            <person name="Lapidus A."/>
            <person name="Glavina del Rio T."/>
            <person name="Dalin E."/>
            <person name="Tice H."/>
            <person name="Bruce D."/>
            <person name="Goodwin L."/>
            <person name="Pitluck S."/>
            <person name="Peters L."/>
            <person name="Mikhailova N."/>
            <person name="Held B."/>
            <person name="Kyrpides N."/>
            <person name="Mavromatis K."/>
            <person name="Ivanova N."/>
            <person name="Brettin T."/>
            <person name="Detter J.C."/>
            <person name="Han C."/>
            <person name="Larimer F."/>
            <person name="Land M."/>
            <person name="Hauser L."/>
            <person name="Markowitz V."/>
            <person name="Cheng J.-F."/>
            <person name="Hugenholtz P."/>
            <person name="Woyke T."/>
            <person name="Wu D."/>
            <person name="Spring S."/>
            <person name="Schroeder M."/>
            <person name="Brambilla E."/>
            <person name="Klenk H.-P."/>
            <person name="Eisen J.A."/>
        </authorList>
    </citation>
    <scope>NUCLEOTIDE SEQUENCE [LARGE SCALE GENOMIC DNA]</scope>
    <source>
        <strain evidence="4">DSM 15978 / NBRC 107637 / DMS1</strain>
        <plasmid evidence="4">Plasmid pMETHO01</plasmid>
    </source>
</reference>
<dbReference type="InterPro" id="IPR016187">
    <property type="entry name" value="CTDL_fold"/>
</dbReference>